<feature type="binding site" evidence="5">
    <location>
        <position position="99"/>
    </location>
    <ligand>
        <name>[4Fe-4S] cluster</name>
        <dbReference type="ChEBI" id="CHEBI:49883"/>
    </ligand>
</feature>
<comment type="catalytic activity">
    <reaction evidence="5">
        <text>isopentenyl diphosphate + 2 oxidized [2Fe-2S]-[ferredoxin] + H2O = (2E)-4-hydroxy-3-methylbut-2-enyl diphosphate + 2 reduced [2Fe-2S]-[ferredoxin] + 2 H(+)</text>
        <dbReference type="Rhea" id="RHEA:24488"/>
        <dbReference type="Rhea" id="RHEA-COMP:10000"/>
        <dbReference type="Rhea" id="RHEA-COMP:10001"/>
        <dbReference type="ChEBI" id="CHEBI:15377"/>
        <dbReference type="ChEBI" id="CHEBI:15378"/>
        <dbReference type="ChEBI" id="CHEBI:33737"/>
        <dbReference type="ChEBI" id="CHEBI:33738"/>
        <dbReference type="ChEBI" id="CHEBI:128753"/>
        <dbReference type="ChEBI" id="CHEBI:128769"/>
        <dbReference type="EC" id="1.17.7.4"/>
    </reaction>
</comment>
<name>A0A176JXM9_9BACT</name>
<dbReference type="RefSeq" id="WP_068348609.1">
    <property type="nucleotide sequence ID" value="NZ_JFHK01000022.1"/>
</dbReference>
<keyword evidence="5" id="KW-0560">Oxidoreductase</keyword>
<protein>
    <recommendedName>
        <fullName evidence="5">4-hydroxy-3-methylbut-2-enyl diphosphate reductase</fullName>
        <shortName evidence="5">HMBPP reductase</shortName>
        <ecNumber evidence="5">1.17.7.4</ecNumber>
    </recommendedName>
</protein>
<dbReference type="PANTHER" id="PTHR30426">
    <property type="entry name" value="4-HYDROXY-3-METHYLBUT-2-ENYL DIPHOSPHATE REDUCTASE"/>
    <property type="match status" value="1"/>
</dbReference>
<dbReference type="Proteomes" id="UP000077339">
    <property type="component" value="Unassembled WGS sequence"/>
</dbReference>
<feature type="binding site" evidence="5">
    <location>
        <position position="199"/>
    </location>
    <ligand>
        <name>[4Fe-4S] cluster</name>
        <dbReference type="ChEBI" id="CHEBI:49883"/>
    </ligand>
</feature>
<keyword evidence="5" id="KW-0414">Isoprene biosynthesis</keyword>
<evidence type="ECO:0000256" key="2">
    <source>
        <dbReference type="ARBA" id="ARBA00022723"/>
    </source>
</evidence>
<feature type="binding site" evidence="5">
    <location>
        <position position="40"/>
    </location>
    <ligand>
        <name>isopentenyl diphosphate</name>
        <dbReference type="ChEBI" id="CHEBI:128769"/>
    </ligand>
</feature>
<feature type="binding site" evidence="5">
    <location>
        <position position="77"/>
    </location>
    <ligand>
        <name>isopentenyl diphosphate</name>
        <dbReference type="ChEBI" id="CHEBI:128769"/>
    </ligand>
</feature>
<dbReference type="Gene3D" id="3.40.1010.20">
    <property type="entry name" value="4-hydroxy-3-methylbut-2-enyl diphosphate reductase, catalytic domain"/>
    <property type="match status" value="2"/>
</dbReference>
<dbReference type="PANTHER" id="PTHR30426:SF0">
    <property type="entry name" value="4-HYDROXY-3-METHYLBUT-2-ENYL DIPHOSPHATE REDUCTASE"/>
    <property type="match status" value="1"/>
</dbReference>
<keyword evidence="2 5" id="KW-0479">Metal-binding</keyword>
<dbReference type="GO" id="GO:0051745">
    <property type="term" value="F:4-hydroxy-3-methylbut-2-enyl diphosphate reductase activity"/>
    <property type="evidence" value="ECO:0007669"/>
    <property type="project" value="UniProtKB-UniRule"/>
</dbReference>
<dbReference type="CDD" id="cd13944">
    <property type="entry name" value="lytB_ispH"/>
    <property type="match status" value="1"/>
</dbReference>
<feature type="binding site" evidence="5">
    <location>
        <position position="40"/>
    </location>
    <ligand>
        <name>dimethylallyl diphosphate</name>
        <dbReference type="ChEBI" id="CHEBI:57623"/>
    </ligand>
</feature>
<dbReference type="Pfam" id="PF02401">
    <property type="entry name" value="LYTB"/>
    <property type="match status" value="1"/>
</dbReference>
<evidence type="ECO:0000313" key="7">
    <source>
        <dbReference type="Proteomes" id="UP000077339"/>
    </source>
</evidence>
<dbReference type="EMBL" id="JFHK01000022">
    <property type="protein sequence ID" value="OAA28473.1"/>
    <property type="molecule type" value="Genomic_DNA"/>
</dbReference>
<dbReference type="Gene3D" id="3.40.50.11270">
    <property type="match status" value="1"/>
</dbReference>
<evidence type="ECO:0000313" key="6">
    <source>
        <dbReference type="EMBL" id="OAA28473.1"/>
    </source>
</evidence>
<feature type="binding site" evidence="5">
    <location>
        <position position="227"/>
    </location>
    <ligand>
        <name>(2E)-4-hydroxy-3-methylbut-2-enyl diphosphate</name>
        <dbReference type="ChEBI" id="CHEBI:128753"/>
    </ligand>
</feature>
<comment type="cofactor">
    <cofactor evidence="5">
        <name>[4Fe-4S] cluster</name>
        <dbReference type="ChEBI" id="CHEBI:49883"/>
    </cofactor>
    <text evidence="5">Binds 1 [4Fe-4S] cluster per subunit.</text>
</comment>
<dbReference type="STRING" id="1453497.AT15_04535"/>
<feature type="binding site" evidence="5">
    <location>
        <position position="127"/>
    </location>
    <ligand>
        <name>(2E)-4-hydroxy-3-methylbut-2-enyl diphosphate</name>
        <dbReference type="ChEBI" id="CHEBI:128753"/>
    </ligand>
</feature>
<feature type="binding site" evidence="5">
    <location>
        <position position="269"/>
    </location>
    <ligand>
        <name>isopentenyl diphosphate</name>
        <dbReference type="ChEBI" id="CHEBI:128769"/>
    </ligand>
</feature>
<sequence>MKVYVAASTGFCYGVNRAVSICERLLKNGIDVYTNGELVHNEEVVGNLKKMGLKILEGEKPVIDNEFDSSTFAVRAHGISPEIERDLRKSFRRVVDLTCPIVYNVFRLAEGLEKKGYLIVVYGKKGHAEVDALCGRLNNYLLVEPSYDLNEVFSEILKKRCDKVAIISQTTMNHKDFMEFSSQIEQSLDAKIDVFDTICSVTVKREEEARRLAEVCDAVIVVGGKKSSNTRKLAQIVQDFGKSAFHVREPDELPELSNFEKIGLISGTSTPYVQIQRILDYIETKYEGEVIHNG</sequence>
<evidence type="ECO:0000256" key="5">
    <source>
        <dbReference type="HAMAP-Rule" id="MF_00191"/>
    </source>
</evidence>
<feature type="active site" description="Proton donor" evidence="5">
    <location>
        <position position="129"/>
    </location>
</feature>
<dbReference type="GO" id="GO:0050992">
    <property type="term" value="P:dimethylallyl diphosphate biosynthetic process"/>
    <property type="evidence" value="ECO:0007669"/>
    <property type="project" value="UniProtKB-UniRule"/>
</dbReference>
<comment type="pathway">
    <text evidence="5">Isoprenoid biosynthesis; isopentenyl diphosphate biosynthesis via DXP pathway; isopentenyl diphosphate from 1-deoxy-D-xylulose 5-phosphate: step 6/6.</text>
</comment>
<keyword evidence="1 5" id="KW-0004">4Fe-4S</keyword>
<dbReference type="PATRIC" id="fig|1453497.3.peg.902"/>
<dbReference type="UniPathway" id="UPA00059">
    <property type="reaction ID" value="UER00105"/>
</dbReference>
<accession>A0A176JXM9</accession>
<keyword evidence="7" id="KW-1185">Reference proteome</keyword>
<feature type="binding site" evidence="5">
    <location>
        <position position="227"/>
    </location>
    <ligand>
        <name>dimethylallyl diphosphate</name>
        <dbReference type="ChEBI" id="CHEBI:57623"/>
    </ligand>
</feature>
<dbReference type="GO" id="GO:0051539">
    <property type="term" value="F:4 iron, 4 sulfur cluster binding"/>
    <property type="evidence" value="ECO:0007669"/>
    <property type="project" value="UniProtKB-UniRule"/>
</dbReference>
<dbReference type="AlphaFoldDB" id="A0A176JXM9"/>
<feature type="binding site" evidence="5">
    <location>
        <position position="127"/>
    </location>
    <ligand>
        <name>dimethylallyl diphosphate</name>
        <dbReference type="ChEBI" id="CHEBI:57623"/>
    </ligand>
</feature>
<feature type="binding site" evidence="5">
    <location>
        <position position="77"/>
    </location>
    <ligand>
        <name>dimethylallyl diphosphate</name>
        <dbReference type="ChEBI" id="CHEBI:57623"/>
    </ligand>
</feature>
<feature type="binding site" evidence="5">
    <location>
        <position position="228"/>
    </location>
    <ligand>
        <name>dimethylallyl diphosphate</name>
        <dbReference type="ChEBI" id="CHEBI:57623"/>
    </ligand>
</feature>
<feature type="binding site" evidence="5">
    <location>
        <position position="77"/>
    </location>
    <ligand>
        <name>(2E)-4-hydroxy-3-methylbut-2-enyl diphosphate</name>
        <dbReference type="ChEBI" id="CHEBI:128753"/>
    </ligand>
</feature>
<feature type="binding site" evidence="5">
    <location>
        <position position="127"/>
    </location>
    <ligand>
        <name>isopentenyl diphosphate</name>
        <dbReference type="ChEBI" id="CHEBI:128769"/>
    </ligand>
</feature>
<dbReference type="GO" id="GO:0046872">
    <property type="term" value="F:metal ion binding"/>
    <property type="evidence" value="ECO:0007669"/>
    <property type="project" value="UniProtKB-KW"/>
</dbReference>
<feature type="binding site" evidence="5">
    <location>
        <position position="229"/>
    </location>
    <ligand>
        <name>dimethylallyl diphosphate</name>
        <dbReference type="ChEBI" id="CHEBI:57623"/>
    </ligand>
</feature>
<dbReference type="EC" id="1.17.7.4" evidence="5"/>
<comment type="catalytic activity">
    <reaction evidence="5">
        <text>dimethylallyl diphosphate + 2 oxidized [2Fe-2S]-[ferredoxin] + H2O = (2E)-4-hydroxy-3-methylbut-2-enyl diphosphate + 2 reduced [2Fe-2S]-[ferredoxin] + 2 H(+)</text>
        <dbReference type="Rhea" id="RHEA:24825"/>
        <dbReference type="Rhea" id="RHEA-COMP:10000"/>
        <dbReference type="Rhea" id="RHEA-COMP:10001"/>
        <dbReference type="ChEBI" id="CHEBI:15377"/>
        <dbReference type="ChEBI" id="CHEBI:15378"/>
        <dbReference type="ChEBI" id="CHEBI:33737"/>
        <dbReference type="ChEBI" id="CHEBI:33738"/>
        <dbReference type="ChEBI" id="CHEBI:57623"/>
        <dbReference type="ChEBI" id="CHEBI:128753"/>
        <dbReference type="EC" id="1.17.7.4"/>
    </reaction>
</comment>
<reference evidence="6 7" key="1">
    <citation type="submission" date="2014-02" db="EMBL/GenBank/DDBJ databases">
        <title>Kosmotoga genome sequencing.</title>
        <authorList>
            <person name="Pollo S.M."/>
            <person name="Charchuk R."/>
            <person name="Nesbo C.L."/>
        </authorList>
    </citation>
    <scope>NUCLEOTIDE SEQUENCE [LARGE SCALE GENOMIC DNA]</scope>
    <source>
        <strain evidence="6 7">S304</strain>
    </source>
</reference>
<gene>
    <name evidence="5" type="primary">ispH</name>
    <name evidence="6" type="ORF">AT15_04535</name>
</gene>
<keyword evidence="4 5" id="KW-0411">Iron-sulfur</keyword>
<feature type="binding site" evidence="5">
    <location>
        <position position="229"/>
    </location>
    <ligand>
        <name>(2E)-4-hydroxy-3-methylbut-2-enyl diphosphate</name>
        <dbReference type="ChEBI" id="CHEBI:128753"/>
    </ligand>
</feature>
<evidence type="ECO:0000256" key="1">
    <source>
        <dbReference type="ARBA" id="ARBA00022485"/>
    </source>
</evidence>
<evidence type="ECO:0000256" key="4">
    <source>
        <dbReference type="ARBA" id="ARBA00023014"/>
    </source>
</evidence>
<feature type="binding site" evidence="5">
    <location>
        <position position="228"/>
    </location>
    <ligand>
        <name>(2E)-4-hydroxy-3-methylbut-2-enyl diphosphate</name>
        <dbReference type="ChEBI" id="CHEBI:128753"/>
    </ligand>
</feature>
<comment type="similarity">
    <text evidence="5">Belongs to the IspH family.</text>
</comment>
<feature type="binding site" evidence="5">
    <location>
        <position position="269"/>
    </location>
    <ligand>
        <name>dimethylallyl diphosphate</name>
        <dbReference type="ChEBI" id="CHEBI:57623"/>
    </ligand>
</feature>
<comment type="function">
    <text evidence="5">Catalyzes the conversion of 1-hydroxy-2-methyl-2-(E)-butenyl 4-diphosphate (HMBPP) into a mixture of isopentenyl diphosphate (IPP) and dimethylallyl diphosphate (DMAPP). Acts in the terminal step of the DOXP/MEP pathway for isoprenoid precursor biosynthesis.</text>
</comment>
<organism evidence="6 7">
    <name type="scientific">Kosmotoga arenicorallina S304</name>
    <dbReference type="NCBI Taxonomy" id="1453497"/>
    <lineage>
        <taxon>Bacteria</taxon>
        <taxon>Thermotogati</taxon>
        <taxon>Thermotogota</taxon>
        <taxon>Thermotogae</taxon>
        <taxon>Kosmotogales</taxon>
        <taxon>Kosmotogaceae</taxon>
        <taxon>Kosmotoga</taxon>
    </lineage>
</organism>
<feature type="binding site" evidence="5">
    <location>
        <position position="228"/>
    </location>
    <ligand>
        <name>isopentenyl diphosphate</name>
        <dbReference type="ChEBI" id="CHEBI:128769"/>
    </ligand>
</feature>
<feature type="binding site" evidence="5">
    <location>
        <position position="12"/>
    </location>
    <ligand>
        <name>[4Fe-4S] cluster</name>
        <dbReference type="ChEBI" id="CHEBI:49883"/>
    </ligand>
</feature>
<dbReference type="NCBIfam" id="TIGR00216">
    <property type="entry name" value="ispH_lytB"/>
    <property type="match status" value="1"/>
</dbReference>
<proteinExistence type="inferred from homology"/>
<dbReference type="UniPathway" id="UPA00056">
    <property type="reaction ID" value="UER00097"/>
</dbReference>
<feature type="binding site" evidence="5">
    <location>
        <position position="227"/>
    </location>
    <ligand>
        <name>isopentenyl diphosphate</name>
        <dbReference type="ChEBI" id="CHEBI:128769"/>
    </ligand>
</feature>
<comment type="pathway">
    <text evidence="5">Isoprenoid biosynthesis; dimethylallyl diphosphate biosynthesis; dimethylallyl diphosphate from (2E)-4-hydroxy-3-methylbutenyl diphosphate: step 1/1.</text>
</comment>
<dbReference type="GO" id="GO:0016114">
    <property type="term" value="P:terpenoid biosynthetic process"/>
    <property type="evidence" value="ECO:0007669"/>
    <property type="project" value="UniProtKB-UniRule"/>
</dbReference>
<feature type="binding site" evidence="5">
    <location>
        <position position="269"/>
    </location>
    <ligand>
        <name>(2E)-4-hydroxy-3-methylbut-2-enyl diphosphate</name>
        <dbReference type="ChEBI" id="CHEBI:128753"/>
    </ligand>
</feature>
<dbReference type="HAMAP" id="MF_00191">
    <property type="entry name" value="IspH"/>
    <property type="match status" value="1"/>
</dbReference>
<feature type="binding site" evidence="5">
    <location>
        <position position="40"/>
    </location>
    <ligand>
        <name>(2E)-4-hydroxy-3-methylbut-2-enyl diphosphate</name>
        <dbReference type="ChEBI" id="CHEBI:128753"/>
    </ligand>
</feature>
<evidence type="ECO:0000256" key="3">
    <source>
        <dbReference type="ARBA" id="ARBA00023004"/>
    </source>
</evidence>
<feature type="binding site" evidence="5">
    <location>
        <position position="170"/>
    </location>
    <ligand>
        <name>(2E)-4-hydroxy-3-methylbut-2-enyl diphosphate</name>
        <dbReference type="ChEBI" id="CHEBI:128753"/>
    </ligand>
</feature>
<keyword evidence="3 5" id="KW-0408">Iron</keyword>
<comment type="caution">
    <text evidence="6">The sequence shown here is derived from an EMBL/GenBank/DDBJ whole genome shotgun (WGS) entry which is preliminary data.</text>
</comment>
<dbReference type="GO" id="GO:0019288">
    <property type="term" value="P:isopentenyl diphosphate biosynthetic process, methylerythritol 4-phosphate pathway"/>
    <property type="evidence" value="ECO:0007669"/>
    <property type="project" value="UniProtKB-UniRule"/>
</dbReference>
<dbReference type="InterPro" id="IPR003451">
    <property type="entry name" value="LytB/IspH"/>
</dbReference>
<feature type="binding site" evidence="5">
    <location>
        <position position="229"/>
    </location>
    <ligand>
        <name>isopentenyl diphosphate</name>
        <dbReference type="ChEBI" id="CHEBI:128769"/>
    </ligand>
</feature>